<feature type="signal peptide" evidence="1">
    <location>
        <begin position="1"/>
        <end position="20"/>
    </location>
</feature>
<dbReference type="WBParaSite" id="PSAMB.scaffold280size59529.g4100.t1">
    <property type="protein sequence ID" value="PSAMB.scaffold280size59529.g4100.t1"/>
    <property type="gene ID" value="PSAMB.scaffold280size59529.g4100"/>
</dbReference>
<evidence type="ECO:0000313" key="2">
    <source>
        <dbReference type="Proteomes" id="UP000887566"/>
    </source>
</evidence>
<name>A0A914VZ61_9BILA</name>
<dbReference type="AlphaFoldDB" id="A0A914VZ61"/>
<feature type="chain" id="PRO_5037984931" evidence="1">
    <location>
        <begin position="21"/>
        <end position="346"/>
    </location>
</feature>
<proteinExistence type="predicted"/>
<evidence type="ECO:0000256" key="1">
    <source>
        <dbReference type="SAM" id="SignalP"/>
    </source>
</evidence>
<reference evidence="3" key="1">
    <citation type="submission" date="2022-11" db="UniProtKB">
        <authorList>
            <consortium name="WormBaseParasite"/>
        </authorList>
    </citation>
    <scope>IDENTIFICATION</scope>
</reference>
<keyword evidence="1" id="KW-0732">Signal</keyword>
<dbReference type="Proteomes" id="UP000887566">
    <property type="component" value="Unplaced"/>
</dbReference>
<organism evidence="2 3">
    <name type="scientific">Plectus sambesii</name>
    <dbReference type="NCBI Taxonomy" id="2011161"/>
    <lineage>
        <taxon>Eukaryota</taxon>
        <taxon>Metazoa</taxon>
        <taxon>Ecdysozoa</taxon>
        <taxon>Nematoda</taxon>
        <taxon>Chromadorea</taxon>
        <taxon>Plectida</taxon>
        <taxon>Plectina</taxon>
        <taxon>Plectoidea</taxon>
        <taxon>Plectidae</taxon>
        <taxon>Plectus</taxon>
    </lineage>
</organism>
<keyword evidence="2" id="KW-1185">Reference proteome</keyword>
<accession>A0A914VZ61</accession>
<protein>
    <submittedName>
        <fullName evidence="3">Uncharacterized protein</fullName>
    </submittedName>
</protein>
<sequence length="346" mass="38026">MTVILLGLFALDILIVVTQCAPSDCYRHPDILSMHTCLANYFAKKDTLTANEWQQMLPTATERSQYNQLISGILSAKDASVCSQNLLSQYPEIADDIEVRYYQKSYCIIAESKLHPTKNIFRRSWGYVIIADDTWSKLNVYHSAPHFQSDLHTDIEAVMIFNMTRSRAVAINGASRFAVQDGVKSPCITEYYAADASHDNRTMFFVANSAMLAHQGASCPHEHCAFIQWHGMAAGSCPDANVFVSTGISNSHNTYSLPGLPANKIVAAFNQLGMGVAKTPKESICNLVAAENVFGRLINGVTTANVCKTAAASSGVTGKFVHIEQEPSVRAEFEKWTQIINSAFPL</sequence>
<evidence type="ECO:0000313" key="3">
    <source>
        <dbReference type="WBParaSite" id="PSAMB.scaffold280size59529.g4100.t1"/>
    </source>
</evidence>